<evidence type="ECO:0000313" key="1">
    <source>
        <dbReference type="EMBL" id="RZF34047.1"/>
    </source>
</evidence>
<comment type="caution">
    <text evidence="1">The sequence shown here is derived from an EMBL/GenBank/DDBJ whole genome shotgun (WGS) entry which is preliminary data.</text>
</comment>
<accession>A0A482WKJ0</accession>
<evidence type="ECO:0000313" key="2">
    <source>
        <dbReference type="Proteomes" id="UP000291343"/>
    </source>
</evidence>
<sequence>MKRRNKMQLKEAVGKPDLLWMDREIVGSVIFSNLFDTFVLVPGFFHSDGCIKRYLEEAGVEENAAAAAVREPIHYASRFAPRTSELASTRIVPHRPPLDAELNASCYTAHGLRHSHTLTWNQLSHAHSPPTLAPHRS</sequence>
<reference evidence="1 2" key="1">
    <citation type="journal article" date="2017" name="Gigascience">
        <title>Genome sequence of the small brown planthopper, Laodelphax striatellus.</title>
        <authorList>
            <person name="Zhu J."/>
            <person name="Jiang F."/>
            <person name="Wang X."/>
            <person name="Yang P."/>
            <person name="Bao Y."/>
            <person name="Zhao W."/>
            <person name="Wang W."/>
            <person name="Lu H."/>
            <person name="Wang Q."/>
            <person name="Cui N."/>
            <person name="Li J."/>
            <person name="Chen X."/>
            <person name="Luo L."/>
            <person name="Yu J."/>
            <person name="Kang L."/>
            <person name="Cui F."/>
        </authorList>
    </citation>
    <scope>NUCLEOTIDE SEQUENCE [LARGE SCALE GENOMIC DNA]</scope>
    <source>
        <strain evidence="1">Lst14</strain>
    </source>
</reference>
<name>A0A482WKJ0_LAOST</name>
<dbReference type="AlphaFoldDB" id="A0A482WKJ0"/>
<dbReference type="EMBL" id="QKKF02032795">
    <property type="protein sequence ID" value="RZF34047.1"/>
    <property type="molecule type" value="Genomic_DNA"/>
</dbReference>
<proteinExistence type="predicted"/>
<protein>
    <submittedName>
        <fullName evidence="1">Uncharacterized protein</fullName>
    </submittedName>
</protein>
<dbReference type="InParanoid" id="A0A482WKJ0"/>
<dbReference type="Proteomes" id="UP000291343">
    <property type="component" value="Unassembled WGS sequence"/>
</dbReference>
<gene>
    <name evidence="1" type="ORF">LSTR_LSTR013756</name>
</gene>
<organism evidence="1 2">
    <name type="scientific">Laodelphax striatellus</name>
    <name type="common">Small brown planthopper</name>
    <name type="synonym">Delphax striatella</name>
    <dbReference type="NCBI Taxonomy" id="195883"/>
    <lineage>
        <taxon>Eukaryota</taxon>
        <taxon>Metazoa</taxon>
        <taxon>Ecdysozoa</taxon>
        <taxon>Arthropoda</taxon>
        <taxon>Hexapoda</taxon>
        <taxon>Insecta</taxon>
        <taxon>Pterygota</taxon>
        <taxon>Neoptera</taxon>
        <taxon>Paraneoptera</taxon>
        <taxon>Hemiptera</taxon>
        <taxon>Auchenorrhyncha</taxon>
        <taxon>Fulgoroidea</taxon>
        <taxon>Delphacidae</taxon>
        <taxon>Criomorphinae</taxon>
        <taxon>Laodelphax</taxon>
    </lineage>
</organism>
<keyword evidence="2" id="KW-1185">Reference proteome</keyword>